<evidence type="ECO:0000256" key="2">
    <source>
        <dbReference type="ARBA" id="ARBA00022679"/>
    </source>
</evidence>
<dbReference type="PANTHER" id="PTHR13069:SF21">
    <property type="entry name" value="ALKYLATED DNA REPAIR PROTEIN ALKB HOMOLOG 8"/>
    <property type="match status" value="1"/>
</dbReference>
<dbReference type="InterPro" id="IPR029063">
    <property type="entry name" value="SAM-dependent_MTases_sf"/>
</dbReference>
<evidence type="ECO:0000259" key="3">
    <source>
        <dbReference type="Pfam" id="PF08241"/>
    </source>
</evidence>
<evidence type="ECO:0000313" key="5">
    <source>
        <dbReference type="Proteomes" id="UP000230729"/>
    </source>
</evidence>
<sequence length="231" mass="27080">MDKQTQNELLAIVRRNYEEIADEFQATREKPLWPELVNLARIAKDGDRVLDIGCGNGRLLQALLLKKIYYLGLDQNQALLDFARRKYPDKIFRVGDILHLGEVPEMNFDLVFVVAVLHHLPGSDLQTAALRQLKNKIKPNGRIIILVWNLRAQKKFRWLVWKFSLLKLIGKNRMDRGDIIFSWKNTDRSALSQRYYHAFRQKELKKLIRQAGLKVEKIYSDCYNIYAIANK</sequence>
<proteinExistence type="predicted"/>
<protein>
    <recommendedName>
        <fullName evidence="3">Methyltransferase type 11 domain-containing protein</fullName>
    </recommendedName>
</protein>
<accession>A0A2G9ZNC7</accession>
<gene>
    <name evidence="4" type="ORF">COX22_00985</name>
</gene>
<feature type="domain" description="Methyltransferase type 11" evidence="3">
    <location>
        <begin position="50"/>
        <end position="145"/>
    </location>
</feature>
<dbReference type="PANTHER" id="PTHR13069">
    <property type="entry name" value="ALKYLATED DNA REPAIR PROTEIN ALKB HOMOLOG 8"/>
    <property type="match status" value="1"/>
</dbReference>
<reference evidence="4 5" key="1">
    <citation type="submission" date="2017-09" db="EMBL/GenBank/DDBJ databases">
        <title>Depth-based differentiation of microbial function through sediment-hosted aquifers and enrichment of novel symbionts in the deep terrestrial subsurface.</title>
        <authorList>
            <person name="Probst A.J."/>
            <person name="Ladd B."/>
            <person name="Jarett J.K."/>
            <person name="Geller-Mcgrath D.E."/>
            <person name="Sieber C.M."/>
            <person name="Emerson J.B."/>
            <person name="Anantharaman K."/>
            <person name="Thomas B.C."/>
            <person name="Malmstrom R."/>
            <person name="Stieglmeier M."/>
            <person name="Klingl A."/>
            <person name="Woyke T."/>
            <person name="Ryan C.M."/>
            <person name="Banfield J.F."/>
        </authorList>
    </citation>
    <scope>NUCLEOTIDE SEQUENCE [LARGE SCALE GENOMIC DNA]</scope>
    <source>
        <strain evidence="4">CG23_combo_of_CG06-09_8_20_14_all_49_15</strain>
    </source>
</reference>
<dbReference type="GO" id="GO:0006400">
    <property type="term" value="P:tRNA modification"/>
    <property type="evidence" value="ECO:0007669"/>
    <property type="project" value="UniProtKB-ARBA"/>
</dbReference>
<dbReference type="InterPro" id="IPR013216">
    <property type="entry name" value="Methyltransf_11"/>
</dbReference>
<dbReference type="InterPro" id="IPR051422">
    <property type="entry name" value="AlkB_tRNA_MeTrf/Diox"/>
</dbReference>
<keyword evidence="1" id="KW-0489">Methyltransferase</keyword>
<evidence type="ECO:0000313" key="4">
    <source>
        <dbReference type="EMBL" id="PIP34060.1"/>
    </source>
</evidence>
<dbReference type="GO" id="GO:0008757">
    <property type="term" value="F:S-adenosylmethionine-dependent methyltransferase activity"/>
    <property type="evidence" value="ECO:0007669"/>
    <property type="project" value="InterPro"/>
</dbReference>
<dbReference type="EMBL" id="PCSD01000022">
    <property type="protein sequence ID" value="PIP34060.1"/>
    <property type="molecule type" value="Genomic_DNA"/>
</dbReference>
<dbReference type="Proteomes" id="UP000230729">
    <property type="component" value="Unassembled WGS sequence"/>
</dbReference>
<dbReference type="AlphaFoldDB" id="A0A2G9ZNC7"/>
<dbReference type="Pfam" id="PF08241">
    <property type="entry name" value="Methyltransf_11"/>
    <property type="match status" value="1"/>
</dbReference>
<evidence type="ECO:0000256" key="1">
    <source>
        <dbReference type="ARBA" id="ARBA00022603"/>
    </source>
</evidence>
<dbReference type="GO" id="GO:0008175">
    <property type="term" value="F:tRNA methyltransferase activity"/>
    <property type="evidence" value="ECO:0007669"/>
    <property type="project" value="UniProtKB-ARBA"/>
</dbReference>
<organism evidence="4 5">
    <name type="scientific">Candidatus Falkowbacteria bacterium CG23_combo_of_CG06-09_8_20_14_all_49_15</name>
    <dbReference type="NCBI Taxonomy" id="1974572"/>
    <lineage>
        <taxon>Bacteria</taxon>
        <taxon>Candidatus Falkowiibacteriota</taxon>
    </lineage>
</organism>
<name>A0A2G9ZNC7_9BACT</name>
<dbReference type="Gene3D" id="3.40.50.150">
    <property type="entry name" value="Vaccinia Virus protein VP39"/>
    <property type="match status" value="1"/>
</dbReference>
<comment type="caution">
    <text evidence="4">The sequence shown here is derived from an EMBL/GenBank/DDBJ whole genome shotgun (WGS) entry which is preliminary data.</text>
</comment>
<dbReference type="GO" id="GO:0032259">
    <property type="term" value="P:methylation"/>
    <property type="evidence" value="ECO:0007669"/>
    <property type="project" value="UniProtKB-KW"/>
</dbReference>
<dbReference type="SUPFAM" id="SSF53335">
    <property type="entry name" value="S-adenosyl-L-methionine-dependent methyltransferases"/>
    <property type="match status" value="1"/>
</dbReference>
<dbReference type="CDD" id="cd02440">
    <property type="entry name" value="AdoMet_MTases"/>
    <property type="match status" value="1"/>
</dbReference>
<keyword evidence="2" id="KW-0808">Transferase</keyword>